<dbReference type="SUPFAM" id="SSF53623">
    <property type="entry name" value="MurD-like peptide ligases, catalytic domain"/>
    <property type="match status" value="1"/>
</dbReference>
<keyword evidence="3" id="KW-1185">Reference proteome</keyword>
<protein>
    <recommendedName>
        <fullName evidence="1">MobA-like NTP transferase domain-containing protein</fullName>
    </recommendedName>
</protein>
<dbReference type="NCBIfam" id="TIGR03172">
    <property type="entry name" value="selenium cofactor biosynthesis protein YqeC"/>
    <property type="match status" value="1"/>
</dbReference>
<feature type="domain" description="MobA-like NTP transferase" evidence="1">
    <location>
        <begin position="259"/>
        <end position="429"/>
    </location>
</feature>
<dbReference type="RefSeq" id="WP_227210605.1">
    <property type="nucleotide sequence ID" value="NZ_BAABZQ010000001.1"/>
</dbReference>
<dbReference type="InterPro" id="IPR029044">
    <property type="entry name" value="Nucleotide-diphossugar_trans"/>
</dbReference>
<evidence type="ECO:0000259" key="1">
    <source>
        <dbReference type="Pfam" id="PF12804"/>
    </source>
</evidence>
<gene>
    <name evidence="2" type="ORF">K340107D12_44150</name>
</gene>
<dbReference type="InterPro" id="IPR025877">
    <property type="entry name" value="MobA-like_NTP_Trfase"/>
</dbReference>
<evidence type="ECO:0000313" key="3">
    <source>
        <dbReference type="Proteomes" id="UP001600941"/>
    </source>
</evidence>
<dbReference type="EMBL" id="BAABZQ010000001">
    <property type="protein sequence ID" value="GAA6501599.1"/>
    <property type="molecule type" value="Genomic_DNA"/>
</dbReference>
<dbReference type="Gene3D" id="3.90.550.10">
    <property type="entry name" value="Spore Coat Polysaccharide Biosynthesis Protein SpsA, Chain A"/>
    <property type="match status" value="1"/>
</dbReference>
<name>A0ABQ0BYI8_9FIRM</name>
<proteinExistence type="predicted"/>
<comment type="caution">
    <text evidence="2">The sequence shown here is derived from an EMBL/GenBank/DDBJ whole genome shotgun (WGS) entry which is preliminary data.</text>
</comment>
<dbReference type="InterPro" id="IPR036565">
    <property type="entry name" value="Mur-like_cat_sf"/>
</dbReference>
<dbReference type="Proteomes" id="UP001600941">
    <property type="component" value="Unassembled WGS sequence"/>
</dbReference>
<dbReference type="Pfam" id="PF12804">
    <property type="entry name" value="NTP_transf_3"/>
    <property type="match status" value="1"/>
</dbReference>
<evidence type="ECO:0000313" key="2">
    <source>
        <dbReference type="EMBL" id="GAA6501599.1"/>
    </source>
</evidence>
<organism evidence="2 3">
    <name type="scientific">Blautia parvula</name>
    <dbReference type="NCBI Taxonomy" id="2877527"/>
    <lineage>
        <taxon>Bacteria</taxon>
        <taxon>Bacillati</taxon>
        <taxon>Bacillota</taxon>
        <taxon>Clostridia</taxon>
        <taxon>Lachnospirales</taxon>
        <taxon>Lachnospiraceae</taxon>
        <taxon>Blautia</taxon>
    </lineage>
</organism>
<sequence length="461" mass="50730">MKKMLLDMLKSTGRWPEKPVISLVGAGGKTTCAYLLAEELAGEGKKVLVTTTTHMEHPNFLGRNGAIDQSPEEIAAALEKSPIVTAGTSGLGGMKMRALPEEVFGAVLPYFDAAVIEADGSKRHPFKVPASHEPVIRKETTHIMILAGMPAMGRPLCRVCFRMEEAEKLLLETENRGPAEDGRDGSLAERILTPGLAGRLLEAGYVQPLKRQFPDAAQMILLNQTEDAAAVEELQKNTSVPVFGRPSDPVRANGRIHLILLAAGFSRRFGENKLLFELDGRPMYQYPMEIFRTLKAVRRDIASVCVVSQYARILETAGEYGFCPAENRESAEGISSSLKLGIKKSREADKTDGTEEHFYCFFVADQPHLRADTVNRFLDGFLRSGKKIGCLASGDTTGNPVIFHESYVPELMGLKGDTGGKKVLKRHPEEVFLCDVGEELQLHDYDSRQSLEDRRIKGNAE</sequence>
<dbReference type="Pfam" id="PF19842">
    <property type="entry name" value="YqeC"/>
    <property type="match status" value="1"/>
</dbReference>
<accession>A0ABQ0BYI8</accession>
<dbReference type="PANTHER" id="PTHR43777">
    <property type="entry name" value="MOLYBDENUM COFACTOR CYTIDYLYLTRANSFERASE"/>
    <property type="match status" value="1"/>
</dbReference>
<dbReference type="InterPro" id="IPR017587">
    <property type="entry name" value="YqeC"/>
</dbReference>
<reference evidence="2 3" key="1">
    <citation type="submission" date="2024-04" db="EMBL/GenBank/DDBJ databases">
        <title>Defined microbial consortia suppress multidrug-resistant proinflammatory Enterobacteriaceae via ecological control.</title>
        <authorList>
            <person name="Furuichi M."/>
            <person name="Kawaguchi T."/>
            <person name="Pust M."/>
            <person name="Yasuma K."/>
            <person name="Plichta D."/>
            <person name="Hasegawa N."/>
            <person name="Ohya T."/>
            <person name="Bhattarai S."/>
            <person name="Sasajima S."/>
            <person name="Aoto Y."/>
            <person name="Tuganbaev T."/>
            <person name="Yaginuma M."/>
            <person name="Ueda M."/>
            <person name="Okahashi N."/>
            <person name="Amafuji K."/>
            <person name="Kiridooshi Y."/>
            <person name="Sugita K."/>
            <person name="Strazar M."/>
            <person name="Skelly A."/>
            <person name="Suda W."/>
            <person name="Hattori M."/>
            <person name="Nakamoto N."/>
            <person name="Caballero S."/>
            <person name="Norman J."/>
            <person name="Olle B."/>
            <person name="Tanoue T."/>
            <person name="Arita M."/>
            <person name="Bucci V."/>
            <person name="Atarashi K."/>
            <person name="Xavier R."/>
            <person name="Honda K."/>
        </authorList>
    </citation>
    <scope>NUCLEOTIDE SEQUENCE [LARGE SCALE GENOMIC DNA]</scope>
    <source>
        <strain evidence="3">k34-0107-D12</strain>
    </source>
</reference>
<dbReference type="SUPFAM" id="SSF53448">
    <property type="entry name" value="Nucleotide-diphospho-sugar transferases"/>
    <property type="match status" value="1"/>
</dbReference>
<dbReference type="CDD" id="cd04182">
    <property type="entry name" value="GT_2_like_f"/>
    <property type="match status" value="1"/>
</dbReference>
<dbReference type="PANTHER" id="PTHR43777:SF1">
    <property type="entry name" value="MOLYBDENUM COFACTOR CYTIDYLYLTRANSFERASE"/>
    <property type="match status" value="1"/>
</dbReference>